<dbReference type="SUPFAM" id="SSF57701">
    <property type="entry name" value="Zn2/Cys6 DNA-binding domain"/>
    <property type="match status" value="1"/>
</dbReference>
<reference evidence="3 4" key="1">
    <citation type="submission" date="2016-04" db="EMBL/GenBank/DDBJ databases">
        <title>A degradative enzymes factory behind the ericoid mycorrhizal symbiosis.</title>
        <authorList>
            <consortium name="DOE Joint Genome Institute"/>
            <person name="Martino E."/>
            <person name="Morin E."/>
            <person name="Grelet G."/>
            <person name="Kuo A."/>
            <person name="Kohler A."/>
            <person name="Daghino S."/>
            <person name="Barry K."/>
            <person name="Choi C."/>
            <person name="Cichocki N."/>
            <person name="Clum A."/>
            <person name="Copeland A."/>
            <person name="Hainaut M."/>
            <person name="Haridas S."/>
            <person name="Labutti K."/>
            <person name="Lindquist E."/>
            <person name="Lipzen A."/>
            <person name="Khouja H.-R."/>
            <person name="Murat C."/>
            <person name="Ohm R."/>
            <person name="Olson A."/>
            <person name="Spatafora J."/>
            <person name="Veneault-Fourrey C."/>
            <person name="Henrissat B."/>
            <person name="Grigoriev I."/>
            <person name="Martin F."/>
            <person name="Perotto S."/>
        </authorList>
    </citation>
    <scope>NUCLEOTIDE SEQUENCE [LARGE SCALE GENOMIC DNA]</scope>
    <source>
        <strain evidence="3 4">F</strain>
    </source>
</reference>
<gene>
    <name evidence="3" type="ORF">L207DRAFT_471281</name>
</gene>
<dbReference type="Gene3D" id="4.10.240.10">
    <property type="entry name" value="Zn(2)-C6 fungal-type DNA-binding domain"/>
    <property type="match status" value="1"/>
</dbReference>
<dbReference type="InterPro" id="IPR053175">
    <property type="entry name" value="DHMBA_Reg_Transcription_Factor"/>
</dbReference>
<accession>A0A2J6R0B9</accession>
<dbReference type="GO" id="GO:0008270">
    <property type="term" value="F:zinc ion binding"/>
    <property type="evidence" value="ECO:0007669"/>
    <property type="project" value="InterPro"/>
</dbReference>
<dbReference type="EMBL" id="KZ613960">
    <property type="protein sequence ID" value="PMD31960.1"/>
    <property type="molecule type" value="Genomic_DNA"/>
</dbReference>
<dbReference type="PANTHER" id="PTHR38791">
    <property type="entry name" value="ZN(II)2CYS6 TRANSCRIPTION FACTOR (EUROFUNG)-RELATED-RELATED"/>
    <property type="match status" value="1"/>
</dbReference>
<dbReference type="STRING" id="1149755.A0A2J6R0B9"/>
<dbReference type="Pfam" id="PF00172">
    <property type="entry name" value="Zn_clus"/>
    <property type="match status" value="1"/>
</dbReference>
<dbReference type="SMART" id="SM00066">
    <property type="entry name" value="GAL4"/>
    <property type="match status" value="1"/>
</dbReference>
<keyword evidence="1" id="KW-0539">Nucleus</keyword>
<evidence type="ECO:0000313" key="4">
    <source>
        <dbReference type="Proteomes" id="UP000235786"/>
    </source>
</evidence>
<dbReference type="PROSITE" id="PS00463">
    <property type="entry name" value="ZN2_CY6_FUNGAL_1"/>
    <property type="match status" value="1"/>
</dbReference>
<protein>
    <recommendedName>
        <fullName evidence="2">Zn(2)-C6 fungal-type domain-containing protein</fullName>
    </recommendedName>
</protein>
<dbReference type="InterPro" id="IPR036864">
    <property type="entry name" value="Zn2-C6_fun-type_DNA-bd_sf"/>
</dbReference>
<keyword evidence="4" id="KW-1185">Reference proteome</keyword>
<feature type="domain" description="Zn(2)-C6 fungal-type" evidence="2">
    <location>
        <begin position="7"/>
        <end position="35"/>
    </location>
</feature>
<dbReference type="CDD" id="cd00067">
    <property type="entry name" value="GAL4"/>
    <property type="match status" value="1"/>
</dbReference>
<evidence type="ECO:0000259" key="2">
    <source>
        <dbReference type="PROSITE" id="PS50048"/>
    </source>
</evidence>
<organism evidence="3 4">
    <name type="scientific">Hyaloscypha variabilis (strain UAMH 11265 / GT02V1 / F)</name>
    <name type="common">Meliniomyces variabilis</name>
    <dbReference type="NCBI Taxonomy" id="1149755"/>
    <lineage>
        <taxon>Eukaryota</taxon>
        <taxon>Fungi</taxon>
        <taxon>Dikarya</taxon>
        <taxon>Ascomycota</taxon>
        <taxon>Pezizomycotina</taxon>
        <taxon>Leotiomycetes</taxon>
        <taxon>Helotiales</taxon>
        <taxon>Hyaloscyphaceae</taxon>
        <taxon>Hyaloscypha</taxon>
        <taxon>Hyaloscypha variabilis</taxon>
    </lineage>
</organism>
<dbReference type="PANTHER" id="PTHR38791:SF1">
    <property type="entry name" value="TRANSCRIPTION FACTOR, PUTATIVE-RELATED"/>
    <property type="match status" value="1"/>
</dbReference>
<name>A0A2J6R0B9_HYAVF</name>
<sequence>MPFPSGGCQTCKLRRIKCDETQPVCGKCKKSQRVCYGMRNGPWCSVIHIENTYASGGAKRPRGPRSTRTAEPPGKLALLQLPAIDLKTRAVTYFRHYHLETISGCHDVSKTVYNDVLPIWTSRQDSPLLNLSGSCIALAVFSQTQRHPPAALEALLKYQKLLQTTQKTLLTLSKESIELYLIASFCMGRYEGVIYRPNSFNSPTFTRFSHHAGAMSILKIWKEQYSHLHPATDVIRHSRQGLIRSALLGHCDLPTWMVDGIIFGEQGLDLAYTRIVIRIIKVRRKIVGLLHNKERSLGPSDSFASVTDELAVETDLIHTSLQEYSDLFPEDWKQSQYPLPDPHPWPMRDFYTPTVQSYSSPAQAAVWCSYYATNILVNSTKLKILELCEPCKDTDSQRLRVVSNISVMAESLASSVPFTLERVKITRHSEEQSKEPSITLNIGEDIRPCLAMLLVWPLTLAANVSGVDAAQQKWFRSELARLGRIVGYGIIECAETDQWPVNHLNFDRERGMSNC</sequence>
<dbReference type="InterPro" id="IPR001138">
    <property type="entry name" value="Zn2Cys6_DnaBD"/>
</dbReference>
<dbReference type="PROSITE" id="PS50048">
    <property type="entry name" value="ZN2_CY6_FUNGAL_2"/>
    <property type="match status" value="1"/>
</dbReference>
<evidence type="ECO:0000313" key="3">
    <source>
        <dbReference type="EMBL" id="PMD31960.1"/>
    </source>
</evidence>
<evidence type="ECO:0000256" key="1">
    <source>
        <dbReference type="ARBA" id="ARBA00023242"/>
    </source>
</evidence>
<dbReference type="AlphaFoldDB" id="A0A2J6R0B9"/>
<dbReference type="GO" id="GO:0000981">
    <property type="term" value="F:DNA-binding transcription factor activity, RNA polymerase II-specific"/>
    <property type="evidence" value="ECO:0007669"/>
    <property type="project" value="InterPro"/>
</dbReference>
<dbReference type="OrthoDB" id="2991872at2759"/>
<dbReference type="Proteomes" id="UP000235786">
    <property type="component" value="Unassembled WGS sequence"/>
</dbReference>
<proteinExistence type="predicted"/>